<dbReference type="Proteomes" id="UP000605846">
    <property type="component" value="Unassembled WGS sequence"/>
</dbReference>
<dbReference type="InterPro" id="IPR003172">
    <property type="entry name" value="ML_dom"/>
</dbReference>
<organism evidence="3 4">
    <name type="scientific">Apophysomyces ossiformis</name>
    <dbReference type="NCBI Taxonomy" id="679940"/>
    <lineage>
        <taxon>Eukaryota</taxon>
        <taxon>Fungi</taxon>
        <taxon>Fungi incertae sedis</taxon>
        <taxon>Mucoromycota</taxon>
        <taxon>Mucoromycotina</taxon>
        <taxon>Mucoromycetes</taxon>
        <taxon>Mucorales</taxon>
        <taxon>Mucorineae</taxon>
        <taxon>Mucoraceae</taxon>
        <taxon>Apophysomyces</taxon>
    </lineage>
</organism>
<feature type="domain" description="MD-2-related lipid-recognition" evidence="2">
    <location>
        <begin position="10"/>
        <end position="135"/>
    </location>
</feature>
<dbReference type="Pfam" id="PF02221">
    <property type="entry name" value="E1_DerP2_DerF2"/>
    <property type="match status" value="1"/>
</dbReference>
<accession>A0A8H7BQF9</accession>
<evidence type="ECO:0000313" key="4">
    <source>
        <dbReference type="Proteomes" id="UP000605846"/>
    </source>
</evidence>
<comment type="caution">
    <text evidence="3">The sequence shown here is derived from an EMBL/GenBank/DDBJ whole genome shotgun (WGS) entry which is preliminary data.</text>
</comment>
<evidence type="ECO:0000313" key="3">
    <source>
        <dbReference type="EMBL" id="KAF7727883.1"/>
    </source>
</evidence>
<dbReference type="OrthoDB" id="6409159at2759"/>
<dbReference type="SUPFAM" id="SSF81296">
    <property type="entry name" value="E set domains"/>
    <property type="match status" value="1"/>
</dbReference>
<evidence type="ECO:0000256" key="1">
    <source>
        <dbReference type="ARBA" id="ARBA00016056"/>
    </source>
</evidence>
<evidence type="ECO:0000259" key="2">
    <source>
        <dbReference type="SMART" id="SM00737"/>
    </source>
</evidence>
<protein>
    <recommendedName>
        <fullName evidence="1">Phosphatidylglycerol/phosphatidylinositol transfer protein</fullName>
    </recommendedName>
</protein>
<keyword evidence="4" id="KW-1185">Reference proteome</keyword>
<dbReference type="SMART" id="SM00737">
    <property type="entry name" value="ML"/>
    <property type="match status" value="1"/>
</dbReference>
<reference evidence="3" key="1">
    <citation type="submission" date="2020-01" db="EMBL/GenBank/DDBJ databases">
        <title>Genome Sequencing of Three Apophysomyces-Like Fungal Strains Confirms a Novel Fungal Genus in the Mucoromycota with divergent Burkholderia-like Endosymbiotic Bacteria.</title>
        <authorList>
            <person name="Stajich J.E."/>
            <person name="Macias A.M."/>
            <person name="Carter-House D."/>
            <person name="Lovett B."/>
            <person name="Kasson L.R."/>
            <person name="Berry K."/>
            <person name="Grigoriev I."/>
            <person name="Chang Y."/>
            <person name="Spatafora J."/>
            <person name="Kasson M.T."/>
        </authorList>
    </citation>
    <scope>NUCLEOTIDE SEQUENCE</scope>
    <source>
        <strain evidence="3">NRRL A-21654</strain>
    </source>
</reference>
<dbReference type="Gene3D" id="2.60.40.770">
    <property type="match status" value="1"/>
</dbReference>
<dbReference type="InterPro" id="IPR014756">
    <property type="entry name" value="Ig_E-set"/>
</dbReference>
<name>A0A8H7BQF9_9FUNG</name>
<gene>
    <name evidence="3" type="primary">NPC2_3</name>
    <name evidence="3" type="ORF">EC973_006882</name>
</gene>
<sequence>MAPDQRGAIWSLCSDPSTHLLRGYDGGVYISPEAPQTGKDIHVKVGGYLSKDVHAGTVDIDLKLLSMIKINKQLDLCSVLQSDVMGHRSCPLAAGDIELEATAFIPRDIPKLPLNGDIRIKDQDGNTVTCISLNFKLQ</sequence>
<dbReference type="AlphaFoldDB" id="A0A8H7BQF9"/>
<proteinExistence type="predicted"/>
<dbReference type="EMBL" id="JABAYA010000047">
    <property type="protein sequence ID" value="KAF7727883.1"/>
    <property type="molecule type" value="Genomic_DNA"/>
</dbReference>